<accession>A0ABP5P7V7</accession>
<organism evidence="1 2">
    <name type="scientific">Nonomuraea monospora</name>
    <dbReference type="NCBI Taxonomy" id="568818"/>
    <lineage>
        <taxon>Bacteria</taxon>
        <taxon>Bacillati</taxon>
        <taxon>Actinomycetota</taxon>
        <taxon>Actinomycetes</taxon>
        <taxon>Streptosporangiales</taxon>
        <taxon>Streptosporangiaceae</taxon>
        <taxon>Nonomuraea</taxon>
    </lineage>
</organism>
<reference evidence="2" key="1">
    <citation type="journal article" date="2019" name="Int. J. Syst. Evol. Microbiol.">
        <title>The Global Catalogue of Microorganisms (GCM) 10K type strain sequencing project: providing services to taxonomists for standard genome sequencing and annotation.</title>
        <authorList>
            <consortium name="The Broad Institute Genomics Platform"/>
            <consortium name="The Broad Institute Genome Sequencing Center for Infectious Disease"/>
            <person name="Wu L."/>
            <person name="Ma J."/>
        </authorList>
    </citation>
    <scope>NUCLEOTIDE SEQUENCE [LARGE SCALE GENOMIC DNA]</scope>
    <source>
        <strain evidence="2">JCM 16114</strain>
    </source>
</reference>
<evidence type="ECO:0000313" key="2">
    <source>
        <dbReference type="Proteomes" id="UP001499843"/>
    </source>
</evidence>
<dbReference type="Proteomes" id="UP001499843">
    <property type="component" value="Unassembled WGS sequence"/>
</dbReference>
<gene>
    <name evidence="1" type="ORF">GCM10009850_032570</name>
</gene>
<evidence type="ECO:0000313" key="1">
    <source>
        <dbReference type="EMBL" id="GAA2207799.1"/>
    </source>
</evidence>
<sequence>MSVPPFFVDGLYTDVRAALATGCAALPAADWAGWLGVPPPPPPQAESTKASAAVAAPASACFLLID</sequence>
<proteinExistence type="predicted"/>
<keyword evidence="2" id="KW-1185">Reference proteome</keyword>
<comment type="caution">
    <text evidence="1">The sequence shown here is derived from an EMBL/GenBank/DDBJ whole genome shotgun (WGS) entry which is preliminary data.</text>
</comment>
<protein>
    <submittedName>
        <fullName evidence="1">Uncharacterized protein</fullName>
    </submittedName>
</protein>
<dbReference type="EMBL" id="BAAAQX010000007">
    <property type="protein sequence ID" value="GAA2207799.1"/>
    <property type="molecule type" value="Genomic_DNA"/>
</dbReference>
<name>A0ABP5P7V7_9ACTN</name>